<dbReference type="OrthoDB" id="9768183at2"/>
<dbReference type="GO" id="GO:0051470">
    <property type="term" value="P:ectoine transmembrane transport"/>
    <property type="evidence" value="ECO:0007669"/>
    <property type="project" value="InterPro"/>
</dbReference>
<dbReference type="NCBIfam" id="TIGR02995">
    <property type="entry name" value="ectoine_ehuB"/>
    <property type="match status" value="1"/>
</dbReference>
<dbReference type="NCBIfam" id="TIGR01409">
    <property type="entry name" value="TAT_signal_seq"/>
    <property type="match status" value="1"/>
</dbReference>
<evidence type="ECO:0000256" key="1">
    <source>
        <dbReference type="ARBA" id="ARBA00022729"/>
    </source>
</evidence>
<dbReference type="InterPro" id="IPR001638">
    <property type="entry name" value="Solute-binding_3/MltF_N"/>
</dbReference>
<comment type="caution">
    <text evidence="3">The sequence shown here is derived from an EMBL/GenBank/DDBJ whole genome shotgun (WGS) entry which is preliminary data.</text>
</comment>
<name>A0A4R2QLU2_9PSEU</name>
<keyword evidence="1" id="KW-0732">Signal</keyword>
<dbReference type="InterPro" id="IPR019546">
    <property type="entry name" value="TAT_signal_bac_arc"/>
</dbReference>
<dbReference type="PROSITE" id="PS51318">
    <property type="entry name" value="TAT"/>
    <property type="match status" value="1"/>
</dbReference>
<proteinExistence type="predicted"/>
<feature type="domain" description="Solute-binding protein family 3/N-terminal" evidence="2">
    <location>
        <begin position="52"/>
        <end position="279"/>
    </location>
</feature>
<dbReference type="SMART" id="SM00062">
    <property type="entry name" value="PBPb"/>
    <property type="match status" value="1"/>
</dbReference>
<evidence type="ECO:0000313" key="4">
    <source>
        <dbReference type="Proteomes" id="UP000294911"/>
    </source>
</evidence>
<gene>
    <name evidence="3" type="ORF">EV191_111170</name>
</gene>
<dbReference type="SUPFAM" id="SSF53850">
    <property type="entry name" value="Periplasmic binding protein-like II"/>
    <property type="match status" value="1"/>
</dbReference>
<accession>A0A4R2QLU2</accession>
<sequence length="295" mass="31208">MADGWFTRRRFLGGAAALGGGLVLGSSLTGCAELPTGDTGKAMLNELRSAGVARLAIGNEPPYTQIKTDGSVTGAEPEVARAVLRMMGIDDVQGIITPYEGMIPGLNARQWDLITAGLYMNRSRCAEIIYSEPDIVSTESFALRKGNPTGIETLADVKADSSITIAVLAGGYEDGLLRTEKVPRGQISAVPDGRSGIEGLQAGRVDVFLLPTLSLRELVADNASDIEVSPPVPDIAPTGSGVGFRKTDGYFRDLFNEKFQELKDSGEFAAIIEPWGFPADEAINTTAEELCQAPG</sequence>
<dbReference type="EMBL" id="SLXQ01000011">
    <property type="protein sequence ID" value="TCP47965.1"/>
    <property type="molecule type" value="Genomic_DNA"/>
</dbReference>
<dbReference type="PANTHER" id="PTHR35936:SF17">
    <property type="entry name" value="ARGININE-BINDING EXTRACELLULAR PROTEIN ARTP"/>
    <property type="match status" value="1"/>
</dbReference>
<dbReference type="PANTHER" id="PTHR35936">
    <property type="entry name" value="MEMBRANE-BOUND LYTIC MUREIN TRANSGLYCOSYLASE F"/>
    <property type="match status" value="1"/>
</dbReference>
<organism evidence="3 4">
    <name type="scientific">Tamaricihabitans halophyticus</name>
    <dbReference type="NCBI Taxonomy" id="1262583"/>
    <lineage>
        <taxon>Bacteria</taxon>
        <taxon>Bacillati</taxon>
        <taxon>Actinomycetota</taxon>
        <taxon>Actinomycetes</taxon>
        <taxon>Pseudonocardiales</taxon>
        <taxon>Pseudonocardiaceae</taxon>
        <taxon>Tamaricihabitans</taxon>
    </lineage>
</organism>
<evidence type="ECO:0000313" key="3">
    <source>
        <dbReference type="EMBL" id="TCP47965.1"/>
    </source>
</evidence>
<dbReference type="Proteomes" id="UP000294911">
    <property type="component" value="Unassembled WGS sequence"/>
</dbReference>
<dbReference type="RefSeq" id="WP_132879083.1">
    <property type="nucleotide sequence ID" value="NZ_SLXQ01000011.1"/>
</dbReference>
<dbReference type="InterPro" id="IPR006311">
    <property type="entry name" value="TAT_signal"/>
</dbReference>
<evidence type="ECO:0000259" key="2">
    <source>
        <dbReference type="SMART" id="SM00062"/>
    </source>
</evidence>
<dbReference type="Pfam" id="PF00497">
    <property type="entry name" value="SBP_bac_3"/>
    <property type="match status" value="1"/>
</dbReference>
<dbReference type="AlphaFoldDB" id="A0A4R2QLU2"/>
<keyword evidence="4" id="KW-1185">Reference proteome</keyword>
<dbReference type="Gene3D" id="3.40.190.10">
    <property type="entry name" value="Periplasmic binding protein-like II"/>
    <property type="match status" value="2"/>
</dbReference>
<reference evidence="3 4" key="1">
    <citation type="submission" date="2019-03" db="EMBL/GenBank/DDBJ databases">
        <title>Genomic Encyclopedia of Type Strains, Phase IV (KMG-IV): sequencing the most valuable type-strain genomes for metagenomic binning, comparative biology and taxonomic classification.</title>
        <authorList>
            <person name="Goeker M."/>
        </authorList>
    </citation>
    <scope>NUCLEOTIDE SEQUENCE [LARGE SCALE GENOMIC DNA]</scope>
    <source>
        <strain evidence="3 4">DSM 45765</strain>
    </source>
</reference>
<protein>
    <submittedName>
        <fullName evidence="3">Polar amino acid transport system substrate-binding protein</fullName>
    </submittedName>
</protein>
<dbReference type="InterPro" id="IPR014337">
    <property type="entry name" value="Ectoine_EhuB"/>
</dbReference>
<dbReference type="GO" id="GO:0033294">
    <property type="term" value="F:ectoine binding"/>
    <property type="evidence" value="ECO:0007669"/>
    <property type="project" value="InterPro"/>
</dbReference>